<comment type="caution">
    <text evidence="1">The sequence shown here is derived from an EMBL/GenBank/DDBJ whole genome shotgun (WGS) entry which is preliminary data.</text>
</comment>
<evidence type="ECO:0000313" key="1">
    <source>
        <dbReference type="EMBL" id="OGF93832.1"/>
    </source>
</evidence>
<gene>
    <name evidence="1" type="ORF">A3G54_03670</name>
</gene>
<evidence type="ECO:0008006" key="3">
    <source>
        <dbReference type="Google" id="ProtNLM"/>
    </source>
</evidence>
<organism evidence="1 2">
    <name type="scientific">Candidatus Giovannonibacteria bacterium RIFCSPLOWO2_12_FULL_44_15</name>
    <dbReference type="NCBI Taxonomy" id="1798364"/>
    <lineage>
        <taxon>Bacteria</taxon>
        <taxon>Candidatus Giovannoniibacteriota</taxon>
    </lineage>
</organism>
<dbReference type="STRING" id="1798364.A3G54_03670"/>
<sequence>MTKIDQGGAITRVQLCGGQGCCPVVEIHHDKIVITDDDGGKVTLTKEQWREALTKVNLEA</sequence>
<dbReference type="AlphaFoldDB" id="A0A1F5Y178"/>
<reference evidence="1 2" key="1">
    <citation type="journal article" date="2016" name="Nat. Commun.">
        <title>Thousands of microbial genomes shed light on interconnected biogeochemical processes in an aquifer system.</title>
        <authorList>
            <person name="Anantharaman K."/>
            <person name="Brown C.T."/>
            <person name="Hug L.A."/>
            <person name="Sharon I."/>
            <person name="Castelle C.J."/>
            <person name="Probst A.J."/>
            <person name="Thomas B.C."/>
            <person name="Singh A."/>
            <person name="Wilkins M.J."/>
            <person name="Karaoz U."/>
            <person name="Brodie E.L."/>
            <person name="Williams K.H."/>
            <person name="Hubbard S.S."/>
            <person name="Banfield J.F."/>
        </authorList>
    </citation>
    <scope>NUCLEOTIDE SEQUENCE [LARGE SCALE GENOMIC DNA]</scope>
</reference>
<dbReference type="Proteomes" id="UP000178894">
    <property type="component" value="Unassembled WGS sequence"/>
</dbReference>
<dbReference type="EMBL" id="MFIQ01000002">
    <property type="protein sequence ID" value="OGF93832.1"/>
    <property type="molecule type" value="Genomic_DNA"/>
</dbReference>
<evidence type="ECO:0000313" key="2">
    <source>
        <dbReference type="Proteomes" id="UP000178894"/>
    </source>
</evidence>
<proteinExistence type="predicted"/>
<name>A0A1F5Y178_9BACT</name>
<protein>
    <recommendedName>
        <fullName evidence="3">DUF397 domain-containing protein</fullName>
    </recommendedName>
</protein>
<accession>A0A1F5Y178</accession>